<evidence type="ECO:0000313" key="5">
    <source>
        <dbReference type="Proteomes" id="UP001642900"/>
    </source>
</evidence>
<dbReference type="CDD" id="cd16148">
    <property type="entry name" value="sulfatase_like"/>
    <property type="match status" value="1"/>
</dbReference>
<feature type="domain" description="Sulfatase N-terminal" evidence="3">
    <location>
        <begin position="4"/>
        <end position="339"/>
    </location>
</feature>
<accession>A0A6G4WLE1</accession>
<dbReference type="SUPFAM" id="SSF53649">
    <property type="entry name" value="Alkaline phosphatase-like"/>
    <property type="match status" value="1"/>
</dbReference>
<dbReference type="GO" id="GO:0046872">
    <property type="term" value="F:metal ion binding"/>
    <property type="evidence" value="ECO:0007669"/>
    <property type="project" value="UniProtKB-KW"/>
</dbReference>
<evidence type="ECO:0000259" key="3">
    <source>
        <dbReference type="Pfam" id="PF00884"/>
    </source>
</evidence>
<gene>
    <name evidence="4" type="ORF">G6N73_32195</name>
</gene>
<dbReference type="PANTHER" id="PTHR45953:SF1">
    <property type="entry name" value="IDURONATE 2-SULFATASE"/>
    <property type="match status" value="1"/>
</dbReference>
<evidence type="ECO:0000256" key="1">
    <source>
        <dbReference type="ARBA" id="ARBA00022723"/>
    </source>
</evidence>
<evidence type="ECO:0000256" key="2">
    <source>
        <dbReference type="ARBA" id="ARBA00022801"/>
    </source>
</evidence>
<dbReference type="PANTHER" id="PTHR45953">
    <property type="entry name" value="IDURONATE 2-SULFATASE"/>
    <property type="match status" value="1"/>
</dbReference>
<evidence type="ECO:0000313" key="4">
    <source>
        <dbReference type="EMBL" id="NGO55635.1"/>
    </source>
</evidence>
<sequence length="502" mass="57839">MKAVFVLFDSLNRHVLAPYGGKRVPTPNFARLAECAATFERHYVGSLPCMPARRDMQTGRLSFLHRSWGPLEPFDNSFPELLGKAGVYSHLVTDHFHYFEDGGATYHTRYDSYDFIRGQEGDPWKAMVQPPWERLREMYHERQFSHAARDKFRRNIVNREFIKKESEYPSVQCFVAGLEFLYQNRAADNWLLQIETFDPHEPFTAPERFREKFRTAWNAPIRDWPRYGRVDELPEECEELRANYYAVVALSDFLMGQLLDYFDAHDLWRDTALIVTTDHGFLLGEHDFWAKNRMNMYEEIVHIPLFVHDPRRPAGAGVRRSALTQTIDLAPTFLDLFGVPAAAEMQGHSLLPLLRADGSRRRGALFGYFGGAINVTDGRYTYHRFPPNPRSQELYQYTLMPAHIWEPFTPEELAQASLADPLPFTKGAPVLKIPVTERSPMFDNCGPGALLENETRLYDLANDPGQNSPLSSPDIQRKMTLLMHDLMRANDAPPEAYARIAM</sequence>
<keyword evidence="2" id="KW-0378">Hydrolase</keyword>
<protein>
    <submittedName>
        <fullName evidence="4">Sulfatase-like hydrolase/transferase</fullName>
    </submittedName>
</protein>
<keyword evidence="5" id="KW-1185">Reference proteome</keyword>
<dbReference type="GO" id="GO:0005737">
    <property type="term" value="C:cytoplasm"/>
    <property type="evidence" value="ECO:0007669"/>
    <property type="project" value="TreeGrafter"/>
</dbReference>
<dbReference type="RefSeq" id="WP_165033985.1">
    <property type="nucleotide sequence ID" value="NZ_JAAKZF010000115.1"/>
</dbReference>
<dbReference type="Pfam" id="PF00884">
    <property type="entry name" value="Sulfatase"/>
    <property type="match status" value="1"/>
</dbReference>
<reference evidence="4 5" key="1">
    <citation type="submission" date="2020-02" db="EMBL/GenBank/DDBJ databases">
        <title>Genome sequence of strain CCNWXJ40-4.</title>
        <authorList>
            <person name="Gao J."/>
            <person name="Sun J."/>
        </authorList>
    </citation>
    <scope>NUCLEOTIDE SEQUENCE [LARGE SCALE GENOMIC DNA]</scope>
    <source>
        <strain evidence="4 5">CCNWXJ 40-4</strain>
    </source>
</reference>
<dbReference type="Gene3D" id="3.40.720.10">
    <property type="entry name" value="Alkaline Phosphatase, subunit A"/>
    <property type="match status" value="1"/>
</dbReference>
<dbReference type="Proteomes" id="UP001642900">
    <property type="component" value="Unassembled WGS sequence"/>
</dbReference>
<keyword evidence="1" id="KW-0479">Metal-binding</keyword>
<comment type="caution">
    <text evidence="4">The sequence shown here is derived from an EMBL/GenBank/DDBJ whole genome shotgun (WGS) entry which is preliminary data.</text>
</comment>
<name>A0A6G4WLE1_9HYPH</name>
<proteinExistence type="predicted"/>
<dbReference type="EMBL" id="JAAKZF010000115">
    <property type="protein sequence ID" value="NGO55635.1"/>
    <property type="molecule type" value="Genomic_DNA"/>
</dbReference>
<dbReference type="GO" id="GO:0008484">
    <property type="term" value="F:sulfuric ester hydrolase activity"/>
    <property type="evidence" value="ECO:0007669"/>
    <property type="project" value="TreeGrafter"/>
</dbReference>
<dbReference type="AlphaFoldDB" id="A0A6G4WLE1"/>
<dbReference type="InterPro" id="IPR017850">
    <property type="entry name" value="Alkaline_phosphatase_core_sf"/>
</dbReference>
<organism evidence="4 5">
    <name type="scientific">Allomesorhizobium camelthorni</name>
    <dbReference type="NCBI Taxonomy" id="475069"/>
    <lineage>
        <taxon>Bacteria</taxon>
        <taxon>Pseudomonadati</taxon>
        <taxon>Pseudomonadota</taxon>
        <taxon>Alphaproteobacteria</taxon>
        <taxon>Hyphomicrobiales</taxon>
        <taxon>Phyllobacteriaceae</taxon>
        <taxon>Allomesorhizobium</taxon>
    </lineage>
</organism>
<dbReference type="InterPro" id="IPR000917">
    <property type="entry name" value="Sulfatase_N"/>
</dbReference>